<proteinExistence type="predicted"/>
<name>A0ABQ7GGP7_DUNSA</name>
<protein>
    <submittedName>
        <fullName evidence="2">Uncharacterized protein</fullName>
    </submittedName>
</protein>
<evidence type="ECO:0000313" key="3">
    <source>
        <dbReference type="Proteomes" id="UP000815325"/>
    </source>
</evidence>
<evidence type="ECO:0000256" key="1">
    <source>
        <dbReference type="SAM" id="MobiDB-lite"/>
    </source>
</evidence>
<dbReference type="Proteomes" id="UP000815325">
    <property type="component" value="Unassembled WGS sequence"/>
</dbReference>
<accession>A0ABQ7GGP7</accession>
<keyword evidence="3" id="KW-1185">Reference proteome</keyword>
<sequence>MAWALRHAALAALKGCKNVGGVQEAVRGAQQPMEQVLSRMGQQTRGMGGGGAGAPWHRSYDGKPPPIEFQSPDFVTYAGLTLPKQKQDWDYWSSKAMGAVLWFTLFYHFALNWEEHYYGDIGVFEHDVQKNGWDDHHGHESHEEGGHGEEAAEAAAEH</sequence>
<comment type="caution">
    <text evidence="2">The sequence shown here is derived from an EMBL/GenBank/DDBJ whole genome shotgun (WGS) entry which is preliminary data.</text>
</comment>
<feature type="region of interest" description="Disordered" evidence="1">
    <location>
        <begin position="132"/>
        <end position="158"/>
    </location>
</feature>
<gene>
    <name evidence="2" type="ORF">DUNSADRAFT_9798</name>
</gene>
<evidence type="ECO:0000313" key="2">
    <source>
        <dbReference type="EMBL" id="KAF5833774.1"/>
    </source>
</evidence>
<dbReference type="EMBL" id="MU069792">
    <property type="protein sequence ID" value="KAF5833774.1"/>
    <property type="molecule type" value="Genomic_DNA"/>
</dbReference>
<reference evidence="2" key="1">
    <citation type="submission" date="2017-08" db="EMBL/GenBank/DDBJ databases">
        <authorList>
            <person name="Polle J.E."/>
            <person name="Barry K."/>
            <person name="Cushman J."/>
            <person name="Schmutz J."/>
            <person name="Tran D."/>
            <person name="Hathwaick L.T."/>
            <person name="Yim W.C."/>
            <person name="Jenkins J."/>
            <person name="Mckie-Krisberg Z.M."/>
            <person name="Prochnik S."/>
            <person name="Lindquist E."/>
            <person name="Dockter R.B."/>
            <person name="Adam C."/>
            <person name="Molina H."/>
            <person name="Bunkerborg J."/>
            <person name="Jin E."/>
            <person name="Buchheim M."/>
            <person name="Magnuson J."/>
        </authorList>
    </citation>
    <scope>NUCLEOTIDE SEQUENCE</scope>
    <source>
        <strain evidence="2">CCAP 19/18</strain>
    </source>
</reference>
<organism evidence="2 3">
    <name type="scientific">Dunaliella salina</name>
    <name type="common">Green alga</name>
    <name type="synonym">Protococcus salinus</name>
    <dbReference type="NCBI Taxonomy" id="3046"/>
    <lineage>
        <taxon>Eukaryota</taxon>
        <taxon>Viridiplantae</taxon>
        <taxon>Chlorophyta</taxon>
        <taxon>core chlorophytes</taxon>
        <taxon>Chlorophyceae</taxon>
        <taxon>CS clade</taxon>
        <taxon>Chlamydomonadales</taxon>
        <taxon>Dunaliellaceae</taxon>
        <taxon>Dunaliella</taxon>
    </lineage>
</organism>